<organism evidence="3 4">
    <name type="scientific">BD1-7 clade bacterium</name>
    <dbReference type="NCBI Taxonomy" id="2029982"/>
    <lineage>
        <taxon>Bacteria</taxon>
        <taxon>Pseudomonadati</taxon>
        <taxon>Pseudomonadota</taxon>
        <taxon>Gammaproteobacteria</taxon>
        <taxon>Cellvibrionales</taxon>
        <taxon>Spongiibacteraceae</taxon>
        <taxon>BD1-7 clade</taxon>
    </lineage>
</organism>
<gene>
    <name evidence="3" type="ORF">OPDIPICF_03479</name>
</gene>
<dbReference type="SUPFAM" id="SSF52540">
    <property type="entry name" value="P-loop containing nucleoside triphosphate hydrolases"/>
    <property type="match status" value="1"/>
</dbReference>
<dbReference type="InterPro" id="IPR027417">
    <property type="entry name" value="P-loop_NTPase"/>
</dbReference>
<dbReference type="EMBL" id="CACSIO010000062">
    <property type="protein sequence ID" value="CAA0125590.1"/>
    <property type="molecule type" value="Genomic_DNA"/>
</dbReference>
<reference evidence="3 4" key="1">
    <citation type="submission" date="2019-11" db="EMBL/GenBank/DDBJ databases">
        <authorList>
            <person name="Holert J."/>
        </authorList>
    </citation>
    <scope>NUCLEOTIDE SEQUENCE [LARGE SCALE GENOMIC DNA]</scope>
    <source>
        <strain evidence="3">SB11_3</strain>
    </source>
</reference>
<dbReference type="InterPro" id="IPR017871">
    <property type="entry name" value="ABC_transporter-like_CS"/>
</dbReference>
<dbReference type="GO" id="GO:0016887">
    <property type="term" value="F:ATP hydrolysis activity"/>
    <property type="evidence" value="ECO:0007669"/>
    <property type="project" value="InterPro"/>
</dbReference>
<dbReference type="Gene3D" id="3.40.50.300">
    <property type="entry name" value="P-loop containing nucleotide triphosphate hydrolases"/>
    <property type="match status" value="1"/>
</dbReference>
<dbReference type="PROSITE" id="PS00211">
    <property type="entry name" value="ABC_TRANSPORTER_1"/>
    <property type="match status" value="1"/>
</dbReference>
<evidence type="ECO:0000256" key="1">
    <source>
        <dbReference type="ARBA" id="ARBA00022741"/>
    </source>
</evidence>
<name>A0A5S9QYZ4_9GAMM</name>
<evidence type="ECO:0000256" key="2">
    <source>
        <dbReference type="ARBA" id="ARBA00022840"/>
    </source>
</evidence>
<accession>A0A5S9QYZ4</accession>
<evidence type="ECO:0008006" key="5">
    <source>
        <dbReference type="Google" id="ProtNLM"/>
    </source>
</evidence>
<dbReference type="Proteomes" id="UP000441399">
    <property type="component" value="Unassembled WGS sequence"/>
</dbReference>
<sequence>MEIEISNCNNIDNGRIALAEGLLNIKYAINGTGKSTISKAILKSVSSRVSGNNELLELKPFKAINDDGVIPAVNGCEAIDSVKVFDESYINEFTYQPDELLKGSFDILIRDENYDSVMAEIEELVSQIKDHFTKDQDIEALIADFDELSSSFGKPTKKGVHGSSAIAKALKGGNKVTNIPEGLEPYQQFIQGGNNVKWVKWQLDGGQFIEETDSCPYCVSDVKEAKETIKRVGEVYDSKSIQNLNKLVQIFQRLDKYFSTQSREIISEFVSSVDGYTEEQVGYLLDVKGQVDRLNERFKQLKNIGFFTFKDVGKVIDELRKYTIDSNLYSHLQSEESLDKITKVNGSIEELIAKAGQLQGRIAVQNKHIERVVQDNKSNINTFLRNAGYKYTVDLIEDEAGKHRLRLIHFDLDSGEVSGVRSVLSYGERNAFALVLFMFDAVKTSPDLIVLDDPISSFDKNKKYAIIEMLFRKERSFRGKTVLLLSHDFEPIVDMLYHHSDRFEKPHASFLQNNDGQLLELDIDKSDVMTFVDINSLNITNDSSLVAKLVYLRRTYEILNSKGFAYQLVSNALHRRQVPLIFEDGTSREMTPDEINEAETEIKVHIFDFDYSDAIQLILDNAAMIELYQLCENNYEKLHIYRIISEDADHTDVILKFINQAFHIENDYIYQLNPAKYQTVPQYVIDECDQYVATL</sequence>
<evidence type="ECO:0000313" key="3">
    <source>
        <dbReference type="EMBL" id="CAA0125590.1"/>
    </source>
</evidence>
<keyword evidence="2" id="KW-0067">ATP-binding</keyword>
<dbReference type="GO" id="GO:0005524">
    <property type="term" value="F:ATP binding"/>
    <property type="evidence" value="ECO:0007669"/>
    <property type="project" value="UniProtKB-KW"/>
</dbReference>
<protein>
    <recommendedName>
        <fullName evidence="5">Protein CR006 P-loop domain-containing protein</fullName>
    </recommendedName>
</protein>
<dbReference type="OrthoDB" id="9795565at2"/>
<proteinExistence type="predicted"/>
<keyword evidence="4" id="KW-1185">Reference proteome</keyword>
<dbReference type="AlphaFoldDB" id="A0A5S9QYZ4"/>
<evidence type="ECO:0000313" key="4">
    <source>
        <dbReference type="Proteomes" id="UP000441399"/>
    </source>
</evidence>
<keyword evidence="1" id="KW-0547">Nucleotide-binding</keyword>